<organism evidence="1 2">
    <name type="scientific">Coccomyxa viridis</name>
    <dbReference type="NCBI Taxonomy" id="1274662"/>
    <lineage>
        <taxon>Eukaryota</taxon>
        <taxon>Viridiplantae</taxon>
        <taxon>Chlorophyta</taxon>
        <taxon>core chlorophytes</taxon>
        <taxon>Trebouxiophyceae</taxon>
        <taxon>Trebouxiophyceae incertae sedis</taxon>
        <taxon>Coccomyxaceae</taxon>
        <taxon>Coccomyxa</taxon>
    </lineage>
</organism>
<protein>
    <submittedName>
        <fullName evidence="1">G6503 protein</fullName>
    </submittedName>
</protein>
<sequence length="136" mass="15154">MTCCIPRGLPNLEEVVLLARGGATVSFEDPLTTFSALKSLHIFGQPLITDMDGDTMRQVSDSLARRGLLLSAVSADSFVWGKIEFNISSVCMYLRPITEQERPLLQLYERVRELGMQCRCKACFQCLKGAGCPTRY</sequence>
<evidence type="ECO:0000313" key="1">
    <source>
        <dbReference type="EMBL" id="CAL5223906.1"/>
    </source>
</evidence>
<gene>
    <name evidence="1" type="primary">g6503</name>
    <name evidence="1" type="ORF">VP750_LOCUS5565</name>
</gene>
<evidence type="ECO:0000313" key="2">
    <source>
        <dbReference type="Proteomes" id="UP001497392"/>
    </source>
</evidence>
<accession>A0ABP1FVJ4</accession>
<name>A0ABP1FVJ4_9CHLO</name>
<dbReference type="EMBL" id="CAXHTA020000009">
    <property type="protein sequence ID" value="CAL5223906.1"/>
    <property type="molecule type" value="Genomic_DNA"/>
</dbReference>
<dbReference type="Proteomes" id="UP001497392">
    <property type="component" value="Unassembled WGS sequence"/>
</dbReference>
<reference evidence="1 2" key="1">
    <citation type="submission" date="2024-06" db="EMBL/GenBank/DDBJ databases">
        <authorList>
            <person name="Kraege A."/>
            <person name="Thomma B."/>
        </authorList>
    </citation>
    <scope>NUCLEOTIDE SEQUENCE [LARGE SCALE GENOMIC DNA]</scope>
</reference>
<proteinExistence type="predicted"/>
<keyword evidence="2" id="KW-1185">Reference proteome</keyword>
<comment type="caution">
    <text evidence="1">The sequence shown here is derived from an EMBL/GenBank/DDBJ whole genome shotgun (WGS) entry which is preliminary data.</text>
</comment>